<feature type="non-terminal residue" evidence="2">
    <location>
        <position position="55"/>
    </location>
</feature>
<feature type="region of interest" description="Disordered" evidence="1">
    <location>
        <begin position="24"/>
        <end position="44"/>
    </location>
</feature>
<sequence length="55" mass="6564">MFPHRNGRPTTEFYRDMSGDDFWGDNTTRSPHRSAAPSTDSPRRRRNLFDFLRFS</sequence>
<reference evidence="2 3" key="1">
    <citation type="submission" date="2016-03" db="EMBL/GenBank/DDBJ databases">
        <title>Comparative genomics of the ectomycorrhizal sister species Rhizopogon vinicolor and Rhizopogon vesiculosus (Basidiomycota: Boletales) reveals a divergence of the mating type B locus.</title>
        <authorList>
            <person name="Mujic A.B."/>
            <person name="Kuo A."/>
            <person name="Tritt A."/>
            <person name="Lipzen A."/>
            <person name="Chen C."/>
            <person name="Johnson J."/>
            <person name="Sharma A."/>
            <person name="Barry K."/>
            <person name="Grigoriev I.V."/>
            <person name="Spatafora J.W."/>
        </authorList>
    </citation>
    <scope>NUCLEOTIDE SEQUENCE [LARGE SCALE GENOMIC DNA]</scope>
    <source>
        <strain evidence="2 3">AM-OR11-056</strain>
    </source>
</reference>
<accession>A0A1J8PVC2</accession>
<evidence type="ECO:0000313" key="3">
    <source>
        <dbReference type="Proteomes" id="UP000183567"/>
    </source>
</evidence>
<proteinExistence type="predicted"/>
<organism evidence="2 3">
    <name type="scientific">Rhizopogon vesiculosus</name>
    <dbReference type="NCBI Taxonomy" id="180088"/>
    <lineage>
        <taxon>Eukaryota</taxon>
        <taxon>Fungi</taxon>
        <taxon>Dikarya</taxon>
        <taxon>Basidiomycota</taxon>
        <taxon>Agaricomycotina</taxon>
        <taxon>Agaricomycetes</taxon>
        <taxon>Agaricomycetidae</taxon>
        <taxon>Boletales</taxon>
        <taxon>Suillineae</taxon>
        <taxon>Rhizopogonaceae</taxon>
        <taxon>Rhizopogon</taxon>
    </lineage>
</organism>
<name>A0A1J8PVC2_9AGAM</name>
<dbReference type="Proteomes" id="UP000183567">
    <property type="component" value="Unassembled WGS sequence"/>
</dbReference>
<dbReference type="AlphaFoldDB" id="A0A1J8PVC2"/>
<protein>
    <submittedName>
        <fullName evidence="2">Uncharacterized protein</fullName>
    </submittedName>
</protein>
<gene>
    <name evidence="2" type="ORF">AZE42_10168</name>
</gene>
<evidence type="ECO:0000256" key="1">
    <source>
        <dbReference type="SAM" id="MobiDB-lite"/>
    </source>
</evidence>
<dbReference type="EMBL" id="LVVM01004471">
    <property type="protein sequence ID" value="OJA12821.1"/>
    <property type="molecule type" value="Genomic_DNA"/>
</dbReference>
<keyword evidence="3" id="KW-1185">Reference proteome</keyword>
<evidence type="ECO:0000313" key="2">
    <source>
        <dbReference type="EMBL" id="OJA12821.1"/>
    </source>
</evidence>
<comment type="caution">
    <text evidence="2">The sequence shown here is derived from an EMBL/GenBank/DDBJ whole genome shotgun (WGS) entry which is preliminary data.</text>
</comment>